<dbReference type="Proteomes" id="UP001303046">
    <property type="component" value="Unassembled WGS sequence"/>
</dbReference>
<feature type="compositionally biased region" description="Basic and acidic residues" evidence="1">
    <location>
        <begin position="346"/>
        <end position="371"/>
    </location>
</feature>
<sequence length="412" mass="45140">MHPSTLFLLQFLVTGSFASPLHNAFRRSRRDGNTQIIHPGTALREGPDLPPLPLEYEAEDEIYMSIDDPRVGTVDADGNVLVPVDDEGRILPGFEHLVRPLQIQMDVGDARNPQITLDSTSMKVLEPATSTGEVQSESDKEGGNDETVYDEEGDEQQAEQLPTASDYVDSREDRGDSEMARSGKKVEAPRQATKLNLTDFDNRLQPGDALKNDLEAADTTKNVDEKIEEVVHEIFTAAKEIDDSKIGADVGQKVDDELTEPAEESKESDSSKNIGDESQLENKDIDSISPGQELDEDDDETGEQNPLEPYEAEFDSSEGGATELEDEDSLDEDSPNTPNVGEGVEEIGKVLPKDDEKESGDEENKRLDHLRKGSMLGFEGGDKVAAGKPDSAPPATVFTPVLIIFLFSLYMM</sequence>
<accession>A0ABR1D8I3</accession>
<feature type="compositionally biased region" description="Polar residues" evidence="1">
    <location>
        <begin position="117"/>
        <end position="135"/>
    </location>
</feature>
<keyword evidence="2" id="KW-0732">Signal</keyword>
<evidence type="ECO:0000256" key="2">
    <source>
        <dbReference type="SAM" id="SignalP"/>
    </source>
</evidence>
<proteinExistence type="predicted"/>
<evidence type="ECO:0000313" key="4">
    <source>
        <dbReference type="Proteomes" id="UP001303046"/>
    </source>
</evidence>
<comment type="caution">
    <text evidence="3">The sequence shown here is derived from an EMBL/GenBank/DDBJ whole genome shotgun (WGS) entry which is preliminary data.</text>
</comment>
<reference evidence="3 4" key="1">
    <citation type="submission" date="2023-08" db="EMBL/GenBank/DDBJ databases">
        <title>A Necator americanus chromosomal reference genome.</title>
        <authorList>
            <person name="Ilik V."/>
            <person name="Petrzelkova K.J."/>
            <person name="Pardy F."/>
            <person name="Fuh T."/>
            <person name="Niatou-Singa F.S."/>
            <person name="Gouil Q."/>
            <person name="Baker L."/>
            <person name="Ritchie M.E."/>
            <person name="Jex A.R."/>
            <person name="Gazzola D."/>
            <person name="Li H."/>
            <person name="Toshio Fujiwara R."/>
            <person name="Zhan B."/>
            <person name="Aroian R.V."/>
            <person name="Pafco B."/>
            <person name="Schwarz E.M."/>
        </authorList>
    </citation>
    <scope>NUCLEOTIDE SEQUENCE [LARGE SCALE GENOMIC DNA]</scope>
    <source>
        <strain evidence="3 4">Aroian</strain>
        <tissue evidence="3">Whole animal</tissue>
    </source>
</reference>
<dbReference type="EMBL" id="JAVFWL010000004">
    <property type="protein sequence ID" value="KAK6746811.1"/>
    <property type="molecule type" value="Genomic_DNA"/>
</dbReference>
<feature type="compositionally biased region" description="Acidic residues" evidence="1">
    <location>
        <begin position="323"/>
        <end position="334"/>
    </location>
</feature>
<feature type="region of interest" description="Disordered" evidence="1">
    <location>
        <begin position="237"/>
        <end position="374"/>
    </location>
</feature>
<evidence type="ECO:0000256" key="1">
    <source>
        <dbReference type="SAM" id="MobiDB-lite"/>
    </source>
</evidence>
<gene>
    <name evidence="3" type="primary">Necator_chrIV.g13499</name>
    <name evidence="3" type="ORF">RB195_000208</name>
</gene>
<feature type="compositionally biased region" description="Acidic residues" evidence="1">
    <location>
        <begin position="293"/>
        <end position="302"/>
    </location>
</feature>
<feature type="signal peptide" evidence="2">
    <location>
        <begin position="1"/>
        <end position="18"/>
    </location>
</feature>
<feature type="region of interest" description="Disordered" evidence="1">
    <location>
        <begin position="117"/>
        <end position="206"/>
    </location>
</feature>
<feature type="chain" id="PRO_5045162768" evidence="2">
    <location>
        <begin position="19"/>
        <end position="412"/>
    </location>
</feature>
<feature type="compositionally biased region" description="Basic and acidic residues" evidence="1">
    <location>
        <begin position="168"/>
        <end position="188"/>
    </location>
</feature>
<name>A0ABR1D8I3_NECAM</name>
<keyword evidence="4" id="KW-1185">Reference proteome</keyword>
<feature type="compositionally biased region" description="Acidic residues" evidence="1">
    <location>
        <begin position="147"/>
        <end position="157"/>
    </location>
</feature>
<organism evidence="3 4">
    <name type="scientific">Necator americanus</name>
    <name type="common">Human hookworm</name>
    <dbReference type="NCBI Taxonomy" id="51031"/>
    <lineage>
        <taxon>Eukaryota</taxon>
        <taxon>Metazoa</taxon>
        <taxon>Ecdysozoa</taxon>
        <taxon>Nematoda</taxon>
        <taxon>Chromadorea</taxon>
        <taxon>Rhabditida</taxon>
        <taxon>Rhabditina</taxon>
        <taxon>Rhabditomorpha</taxon>
        <taxon>Strongyloidea</taxon>
        <taxon>Ancylostomatidae</taxon>
        <taxon>Bunostominae</taxon>
        <taxon>Necator</taxon>
    </lineage>
</organism>
<protein>
    <submittedName>
        <fullName evidence="3">Uncharacterized protein</fullName>
    </submittedName>
</protein>
<feature type="compositionally biased region" description="Basic and acidic residues" evidence="1">
    <location>
        <begin position="239"/>
        <end position="256"/>
    </location>
</feature>
<evidence type="ECO:0000313" key="3">
    <source>
        <dbReference type="EMBL" id="KAK6746811.1"/>
    </source>
</evidence>